<proteinExistence type="predicted"/>
<accession>G0V233</accession>
<gene>
    <name evidence="3" type="ORF">TCIL3000_11_11970</name>
</gene>
<dbReference type="EMBL" id="HE575324">
    <property type="protein sequence ID" value="CCC95705.1"/>
    <property type="molecule type" value="Genomic_DNA"/>
</dbReference>
<name>G0V233_TRYCI</name>
<reference evidence="3" key="1">
    <citation type="journal article" date="2012" name="Proc. Natl. Acad. Sci. U.S.A.">
        <title>Antigenic diversity is generated by distinct evolutionary mechanisms in African trypanosome species.</title>
        <authorList>
            <person name="Jackson A.P."/>
            <person name="Berry A."/>
            <person name="Aslett M."/>
            <person name="Allison H.C."/>
            <person name="Burton P."/>
            <person name="Vavrova-Anderson J."/>
            <person name="Brown R."/>
            <person name="Browne H."/>
            <person name="Corton N."/>
            <person name="Hauser H."/>
            <person name="Gamble J."/>
            <person name="Gilderthorp R."/>
            <person name="Marcello L."/>
            <person name="McQuillan J."/>
            <person name="Otto T.D."/>
            <person name="Quail M.A."/>
            <person name="Sanders M.J."/>
            <person name="van Tonder A."/>
            <person name="Ginger M.L."/>
            <person name="Field M.C."/>
            <person name="Barry J.D."/>
            <person name="Hertz-Fowler C."/>
            <person name="Berriman M."/>
        </authorList>
    </citation>
    <scope>NUCLEOTIDE SEQUENCE</scope>
    <source>
        <strain evidence="3">IL3000</strain>
    </source>
</reference>
<keyword evidence="1" id="KW-0175">Coiled coil</keyword>
<feature type="compositionally biased region" description="Basic and acidic residues" evidence="2">
    <location>
        <begin position="69"/>
        <end position="83"/>
    </location>
</feature>
<feature type="region of interest" description="Disordered" evidence="2">
    <location>
        <begin position="235"/>
        <end position="263"/>
    </location>
</feature>
<evidence type="ECO:0000313" key="3">
    <source>
        <dbReference type="EMBL" id="CCC95705.1"/>
    </source>
</evidence>
<evidence type="ECO:0000256" key="2">
    <source>
        <dbReference type="SAM" id="MobiDB-lite"/>
    </source>
</evidence>
<dbReference type="VEuPathDB" id="TriTrypDB:TcIL3000.11.11970"/>
<protein>
    <submittedName>
        <fullName evidence="3">Uncharacterized protein TCIL3000_11_11970</fullName>
    </submittedName>
</protein>
<feature type="compositionally biased region" description="Polar residues" evidence="2">
    <location>
        <begin position="87"/>
        <end position="98"/>
    </location>
</feature>
<evidence type="ECO:0000256" key="1">
    <source>
        <dbReference type="SAM" id="Coils"/>
    </source>
</evidence>
<dbReference type="AlphaFoldDB" id="G0V233"/>
<organism evidence="3">
    <name type="scientific">Trypanosoma congolense (strain IL3000)</name>
    <dbReference type="NCBI Taxonomy" id="1068625"/>
    <lineage>
        <taxon>Eukaryota</taxon>
        <taxon>Discoba</taxon>
        <taxon>Euglenozoa</taxon>
        <taxon>Kinetoplastea</taxon>
        <taxon>Metakinetoplastina</taxon>
        <taxon>Trypanosomatida</taxon>
        <taxon>Trypanosomatidae</taxon>
        <taxon>Trypanosoma</taxon>
        <taxon>Nannomonas</taxon>
    </lineage>
</organism>
<sequence length="387" mass="44883">MSTCQTSLDYLRTAQLLQKRSEELEALKDQVRRLNDKNSELLQDIETLKREREDLLQKVSLLEVKERKRCATPDGTTKHRATEQEDFSNTSNTPNKPSFVSRDGMRQSALHNRTSHGGKLNASRTSEMRTGTKKHYLTGVLHEQQTPLVESDTSNKQPEDMVHRETEKDYHGFSMNWAANDVPKMKQNKLNKKQFETTDRGTMTTMVLYTALFPESIEDESIRVEVPVKHLTTIRTHHKPANNGPSEQLQQETQTEESKSHEQTFREAQNYIIEHYEEATHNLLEQRKQLVSQLNTAINIKNDENNHSREETLQDILENIIQTSKCFVDVIERLNPQTYHRNQDKPIKAIPYVPQSNQTNPQLKQIYGYLAGLQHLTNIVKEITKKK</sequence>
<feature type="region of interest" description="Disordered" evidence="2">
    <location>
        <begin position="69"/>
        <end position="130"/>
    </location>
</feature>
<feature type="coiled-coil region" evidence="1">
    <location>
        <begin position="14"/>
        <end position="65"/>
    </location>
</feature>